<keyword evidence="2" id="KW-1185">Reference proteome</keyword>
<gene>
    <name evidence="1" type="ordered locus">SBI_05908</name>
</gene>
<dbReference type="STRING" id="749414.SBI_05908"/>
<dbReference type="Proteomes" id="UP000000377">
    <property type="component" value="Chromosome"/>
</dbReference>
<evidence type="ECO:0000313" key="1">
    <source>
        <dbReference type="EMBL" id="ADI09028.1"/>
    </source>
</evidence>
<name>D7CGC4_STRBB</name>
<protein>
    <submittedName>
        <fullName evidence="1">Uncharacterized protein</fullName>
    </submittedName>
</protein>
<dbReference type="HOGENOM" id="CLU_2738160_0_0_11"/>
<dbReference type="EMBL" id="CP002047">
    <property type="protein sequence ID" value="ADI09028.1"/>
    <property type="molecule type" value="Genomic_DNA"/>
</dbReference>
<dbReference type="KEGG" id="sbh:SBI_05908"/>
<accession>D7CGC4</accession>
<sequence>MVHESVAARPSLRRMPPLYWLTGLPPAQALVESRVLAEGPDAVADLIGVASHIESGDLRPPAVVAQQCGQD</sequence>
<evidence type="ECO:0000313" key="2">
    <source>
        <dbReference type="Proteomes" id="UP000000377"/>
    </source>
</evidence>
<proteinExistence type="predicted"/>
<reference evidence="1 2" key="1">
    <citation type="journal article" date="2010" name="J. Bacteriol.">
        <title>Genome sequence of the milbemycin-producing bacterium Streptomyces bingchenggensis.</title>
        <authorList>
            <person name="Wang X.J."/>
            <person name="Yan Y.J."/>
            <person name="Zhang B."/>
            <person name="An J."/>
            <person name="Wang J.J."/>
            <person name="Tian J."/>
            <person name="Jiang L."/>
            <person name="Chen Y.H."/>
            <person name="Huang S.X."/>
            <person name="Yin M."/>
            <person name="Zhang J."/>
            <person name="Gao A.L."/>
            <person name="Liu C.X."/>
            <person name="Zhu Z.X."/>
            <person name="Xiang W.S."/>
        </authorList>
    </citation>
    <scope>NUCLEOTIDE SEQUENCE [LARGE SCALE GENOMIC DNA]</scope>
    <source>
        <strain evidence="1 2">BCW-1</strain>
    </source>
</reference>
<organism evidence="1 2">
    <name type="scientific">Streptomyces bingchenggensis (strain BCW-1)</name>
    <dbReference type="NCBI Taxonomy" id="749414"/>
    <lineage>
        <taxon>Bacteria</taxon>
        <taxon>Bacillati</taxon>
        <taxon>Actinomycetota</taxon>
        <taxon>Actinomycetes</taxon>
        <taxon>Kitasatosporales</taxon>
        <taxon>Streptomycetaceae</taxon>
        <taxon>Streptomyces</taxon>
    </lineage>
</organism>
<dbReference type="PATRIC" id="fig|749414.3.peg.6092"/>
<dbReference type="AlphaFoldDB" id="D7CGC4"/>